<feature type="domain" description="Protein kinase" evidence="5">
    <location>
        <begin position="532"/>
        <end position="671"/>
    </location>
</feature>
<dbReference type="CDD" id="cd06532">
    <property type="entry name" value="Glyco_transf_25"/>
    <property type="match status" value="1"/>
</dbReference>
<keyword evidence="2" id="KW-0328">Glycosyltransferase</keyword>
<reference evidence="6" key="1">
    <citation type="submission" date="2013-12" db="EMBL/GenBank/DDBJ databases">
        <authorList>
            <person name="Aslett M."/>
        </authorList>
    </citation>
    <scope>NUCLEOTIDE SEQUENCE [LARGE SCALE GENOMIC DNA]</scope>
    <source>
        <strain evidence="6">Lindley</strain>
    </source>
</reference>
<dbReference type="InterPro" id="IPR000719">
    <property type="entry name" value="Prot_kinase_dom"/>
</dbReference>
<evidence type="ECO:0000313" key="6">
    <source>
        <dbReference type="Proteomes" id="UP000050741"/>
    </source>
</evidence>
<comment type="similarity">
    <text evidence="1">Belongs to the glycosyltransferase 25 family.</text>
</comment>
<dbReference type="Pfam" id="PF01755">
    <property type="entry name" value="Glyco_transf_25"/>
    <property type="match status" value="1"/>
</dbReference>
<feature type="signal peptide" evidence="4">
    <location>
        <begin position="1"/>
        <end position="26"/>
    </location>
</feature>
<dbReference type="Pfam" id="PF00069">
    <property type="entry name" value="Pkinase"/>
    <property type="match status" value="1"/>
</dbReference>
<sequence>MFIPRLILFLLQCFFFCILFSEFICATNFPRGEGDYRHLYRPLCVGIKVNDNEHVLSYFMGMVEELRYPKDRMHILFFASKPNSISEWMKQFPRGFYRLTLLSDKFENWREESLLFGRSKSCGFVLIMDSDCFLLRDSLRQLISLDKLAVSPLLVSPCGGQSNVHGLLGDEFVYYSNGPILIDLSRMDSSYLTFDQNNILNYRGSGDPIDVFAFSAFAMNIPIFFSNLHNYGFYIGSNALSKTEHMAVFGTFLADWVSNVGPMPFPVSSALQPCYPVPIKVGFDRIYLINLQRRPERLAKMREVLRLVGLDFNRFEAVDGQNLTGHELSTIRFLPGFEDPYFKRPMKKGEIGCFLSHFKVWEDIVQNGHQRAIVLEDDVRFSPNGTLILKRIIEDLTRTRLEWDLIYLGRKRIVSDEAFVPGHRFLSSVAYSHWTLGYAISGAGARKLIAARPLERLLTLDEFLPIMYNRHPNAKWSAHFSPRDLRAFAAFPSVVEPERYTNQPGYVSDTEGDCLMGCVSSQVDVEAEGRQYRMKRKIASGGFSQLFLAEDVESGEKVAVKKIVCHGNLEADRVRREIGFLLRFAERSEHILSLLAVAEEHPVSASVFHFSLLFPYCKIGSLNDDLTQRSLSRDFMNQQRVLFLFLQICSAIEFLHNDRPPIAHRHSAQTQ</sequence>
<accession>A0A183BXC2</accession>
<evidence type="ECO:0000313" key="7">
    <source>
        <dbReference type="WBParaSite" id="GPLIN_000526100"/>
    </source>
</evidence>
<keyword evidence="4" id="KW-0732">Signal</keyword>
<dbReference type="InterPro" id="IPR050757">
    <property type="entry name" value="Collagen_mod_GT25"/>
</dbReference>
<reference evidence="6" key="2">
    <citation type="submission" date="2014-05" db="EMBL/GenBank/DDBJ databases">
        <title>The genome and life-stage specific transcriptomes of Globodera pallida elucidate key aspects of plant parasitism by a cyst nematode.</title>
        <authorList>
            <person name="Cotton J.A."/>
            <person name="Lilley C.J."/>
            <person name="Jones L.M."/>
            <person name="Kikuchi T."/>
            <person name="Reid A.J."/>
            <person name="Thorpe P."/>
            <person name="Tsai I.J."/>
            <person name="Beasley H."/>
            <person name="Blok V."/>
            <person name="Cock P.J.A."/>
            <person name="Van den Akker S.E."/>
            <person name="Holroyd N."/>
            <person name="Hunt M."/>
            <person name="Mantelin S."/>
            <person name="Naghra H."/>
            <person name="Pain A."/>
            <person name="Palomares-Rius J.E."/>
            <person name="Zarowiecki M."/>
            <person name="Berriman M."/>
            <person name="Jones J.T."/>
            <person name="Urwin P.E."/>
        </authorList>
    </citation>
    <scope>NUCLEOTIDE SEQUENCE [LARGE SCALE GENOMIC DNA]</scope>
    <source>
        <strain evidence="6">Lindley</strain>
    </source>
</reference>
<dbReference type="PROSITE" id="PS50011">
    <property type="entry name" value="PROTEIN_KINASE_DOM"/>
    <property type="match status" value="1"/>
</dbReference>
<organism evidence="6 7">
    <name type="scientific">Globodera pallida</name>
    <name type="common">Potato cyst nematode worm</name>
    <name type="synonym">Heterodera pallida</name>
    <dbReference type="NCBI Taxonomy" id="36090"/>
    <lineage>
        <taxon>Eukaryota</taxon>
        <taxon>Metazoa</taxon>
        <taxon>Ecdysozoa</taxon>
        <taxon>Nematoda</taxon>
        <taxon>Chromadorea</taxon>
        <taxon>Rhabditida</taxon>
        <taxon>Tylenchina</taxon>
        <taxon>Tylenchomorpha</taxon>
        <taxon>Tylenchoidea</taxon>
        <taxon>Heteroderidae</taxon>
        <taxon>Heteroderinae</taxon>
        <taxon>Globodera</taxon>
    </lineage>
</organism>
<dbReference type="WBParaSite" id="GPLIN_000526100">
    <property type="protein sequence ID" value="GPLIN_000526100"/>
    <property type="gene ID" value="GPLIN_000526100"/>
</dbReference>
<dbReference type="GO" id="GO:0004672">
    <property type="term" value="F:protein kinase activity"/>
    <property type="evidence" value="ECO:0007669"/>
    <property type="project" value="InterPro"/>
</dbReference>
<proteinExistence type="inferred from homology"/>
<evidence type="ECO:0000256" key="2">
    <source>
        <dbReference type="ARBA" id="ARBA00022676"/>
    </source>
</evidence>
<dbReference type="SUPFAM" id="SSF56112">
    <property type="entry name" value="Protein kinase-like (PK-like)"/>
    <property type="match status" value="1"/>
</dbReference>
<dbReference type="Proteomes" id="UP000050741">
    <property type="component" value="Unassembled WGS sequence"/>
</dbReference>
<protein>
    <submittedName>
        <fullName evidence="7">Protein kinase domain-containing protein</fullName>
    </submittedName>
</protein>
<feature type="chain" id="PRO_5008146737" evidence="4">
    <location>
        <begin position="27"/>
        <end position="671"/>
    </location>
</feature>
<dbReference type="PANTHER" id="PTHR10730:SF53">
    <property type="entry name" value="GLYCOSYLTRANSFERASE 25 FAMILY MEMBER"/>
    <property type="match status" value="1"/>
</dbReference>
<dbReference type="SMART" id="SM00220">
    <property type="entry name" value="S_TKc"/>
    <property type="match status" value="1"/>
</dbReference>
<evidence type="ECO:0000256" key="4">
    <source>
        <dbReference type="SAM" id="SignalP"/>
    </source>
</evidence>
<reference evidence="7" key="3">
    <citation type="submission" date="2016-06" db="UniProtKB">
        <authorList>
            <consortium name="WormBaseParasite"/>
        </authorList>
    </citation>
    <scope>IDENTIFICATION</scope>
</reference>
<evidence type="ECO:0000256" key="1">
    <source>
        <dbReference type="ARBA" id="ARBA00006721"/>
    </source>
</evidence>
<dbReference type="InterPro" id="IPR011009">
    <property type="entry name" value="Kinase-like_dom_sf"/>
</dbReference>
<dbReference type="GO" id="GO:0050211">
    <property type="term" value="F:procollagen galactosyltransferase activity"/>
    <property type="evidence" value="ECO:0007669"/>
    <property type="project" value="TreeGrafter"/>
</dbReference>
<dbReference type="InterPro" id="IPR002654">
    <property type="entry name" value="Glyco_trans_25"/>
</dbReference>
<keyword evidence="6" id="KW-1185">Reference proteome</keyword>
<dbReference type="Gene3D" id="1.10.510.10">
    <property type="entry name" value="Transferase(Phosphotransferase) domain 1"/>
    <property type="match status" value="1"/>
</dbReference>
<keyword evidence="3" id="KW-0808">Transferase</keyword>
<dbReference type="GO" id="GO:0005524">
    <property type="term" value="F:ATP binding"/>
    <property type="evidence" value="ECO:0007669"/>
    <property type="project" value="InterPro"/>
</dbReference>
<evidence type="ECO:0000259" key="5">
    <source>
        <dbReference type="PROSITE" id="PS50011"/>
    </source>
</evidence>
<dbReference type="AlphaFoldDB" id="A0A183BXC2"/>
<name>A0A183BXC2_GLOPA</name>
<dbReference type="PANTHER" id="PTHR10730">
    <property type="entry name" value="PROCOLLAGEN-LYSINE,2-OXOGLUTARATE 5-DIOXYGENASE/GLYCOSYLTRANSFERASE 25 FAMILY MEMBER"/>
    <property type="match status" value="1"/>
</dbReference>
<evidence type="ECO:0000256" key="3">
    <source>
        <dbReference type="ARBA" id="ARBA00022679"/>
    </source>
</evidence>